<keyword evidence="2" id="KW-1185">Reference proteome</keyword>
<organism evidence="1 2">
    <name type="scientific">Rangifer tarandus platyrhynchus</name>
    <name type="common">Svalbard reindeer</name>
    <dbReference type="NCBI Taxonomy" id="3082113"/>
    <lineage>
        <taxon>Eukaryota</taxon>
        <taxon>Metazoa</taxon>
        <taxon>Chordata</taxon>
        <taxon>Craniata</taxon>
        <taxon>Vertebrata</taxon>
        <taxon>Euteleostomi</taxon>
        <taxon>Mammalia</taxon>
        <taxon>Eutheria</taxon>
        <taxon>Laurasiatheria</taxon>
        <taxon>Artiodactyla</taxon>
        <taxon>Ruminantia</taxon>
        <taxon>Pecora</taxon>
        <taxon>Cervidae</taxon>
        <taxon>Odocoileinae</taxon>
        <taxon>Rangifer</taxon>
    </lineage>
</organism>
<sequence>MFFGYWKQFSIFFCEEICETYKQISEKLSQTPPFSVFVLGPSAALAPSRAELLLTETLMLTSATGSLSSSVNCSELPPNFLSLWPLCSVTTFTGWCTLIE</sequence>
<proteinExistence type="predicted"/>
<reference evidence="1" key="1">
    <citation type="submission" date="2023-04" db="EMBL/GenBank/DDBJ databases">
        <authorList>
            <consortium name="ELIXIR-Norway"/>
        </authorList>
    </citation>
    <scope>NUCLEOTIDE SEQUENCE [LARGE SCALE GENOMIC DNA]</scope>
</reference>
<protein>
    <submittedName>
        <fullName evidence="1">Uncharacterized protein</fullName>
    </submittedName>
</protein>
<accession>A0ABN8Y7J2</accession>
<dbReference type="Proteomes" id="UP001176941">
    <property type="component" value="Chromosome 16"/>
</dbReference>
<evidence type="ECO:0000313" key="2">
    <source>
        <dbReference type="Proteomes" id="UP001176941"/>
    </source>
</evidence>
<dbReference type="EMBL" id="OX459952">
    <property type="protein sequence ID" value="CAI9157532.1"/>
    <property type="molecule type" value="Genomic_DNA"/>
</dbReference>
<evidence type="ECO:0000313" key="1">
    <source>
        <dbReference type="EMBL" id="CAI9157532.1"/>
    </source>
</evidence>
<name>A0ABN8Y7J2_RANTA</name>
<gene>
    <name evidence="1" type="ORF">MRATA1EN1_LOCUS6494</name>
</gene>